<organism evidence="8 9">
    <name type="scientific">Dokdonella koreensis DS-123</name>
    <dbReference type="NCBI Taxonomy" id="1300342"/>
    <lineage>
        <taxon>Bacteria</taxon>
        <taxon>Pseudomonadati</taxon>
        <taxon>Pseudomonadota</taxon>
        <taxon>Gammaproteobacteria</taxon>
        <taxon>Lysobacterales</taxon>
        <taxon>Rhodanobacteraceae</taxon>
        <taxon>Dokdonella</taxon>
    </lineage>
</organism>
<dbReference type="STRING" id="1300342.I596_480"/>
<dbReference type="AlphaFoldDB" id="A0A167GG19"/>
<accession>A0A167GG19</accession>
<evidence type="ECO:0000256" key="4">
    <source>
        <dbReference type="ARBA" id="ARBA00022692"/>
    </source>
</evidence>
<feature type="transmembrane region" description="Helical" evidence="7">
    <location>
        <begin position="162"/>
        <end position="182"/>
    </location>
</feature>
<dbReference type="InterPro" id="IPR006214">
    <property type="entry name" value="Bax_inhibitor_1-related"/>
</dbReference>
<feature type="transmembrane region" description="Helical" evidence="7">
    <location>
        <begin position="194"/>
        <end position="218"/>
    </location>
</feature>
<evidence type="ECO:0000256" key="5">
    <source>
        <dbReference type="ARBA" id="ARBA00022989"/>
    </source>
</evidence>
<gene>
    <name evidence="8" type="ORF">I596_480</name>
</gene>
<keyword evidence="9" id="KW-1185">Reference proteome</keyword>
<sequence length="222" mass="23357">MSDHPATVQATAASAQPRIVRNTYLLLSIVMAVAAVGAFIGLQTGMRWSLGMWLLFMAVFIGGPFAINATKNGDTAIWLTFAWGGLVGFLLSPLVAAYLKLPGGPSIVFNALAGTAALFVGLSAYAVSSRRDFSFLGSFLVAGCIVVLLGIVALLFLQIPLLSLAISGLAVLLMSGFILYDTGRMIHDGAANPVHITVSLFGNIVVLFSHLLNLFSFFSGDD</sequence>
<dbReference type="Proteomes" id="UP000076830">
    <property type="component" value="Chromosome"/>
</dbReference>
<feature type="transmembrane region" description="Helical" evidence="7">
    <location>
        <begin position="48"/>
        <end position="69"/>
    </location>
</feature>
<comment type="subcellular location">
    <subcellularLocation>
        <location evidence="1">Cell membrane</location>
        <topology evidence="1">Multi-pass membrane protein</topology>
    </subcellularLocation>
</comment>
<dbReference type="RefSeq" id="WP_067643552.1">
    <property type="nucleotide sequence ID" value="NZ_CP015249.1"/>
</dbReference>
<evidence type="ECO:0000256" key="2">
    <source>
        <dbReference type="ARBA" id="ARBA00010350"/>
    </source>
</evidence>
<evidence type="ECO:0000313" key="8">
    <source>
        <dbReference type="EMBL" id="ANB16517.1"/>
    </source>
</evidence>
<evidence type="ECO:0000256" key="7">
    <source>
        <dbReference type="RuleBase" id="RU004379"/>
    </source>
</evidence>
<dbReference type="PANTHER" id="PTHR23291">
    <property type="entry name" value="BAX INHIBITOR-RELATED"/>
    <property type="match status" value="1"/>
</dbReference>
<keyword evidence="5 7" id="KW-1133">Transmembrane helix</keyword>
<evidence type="ECO:0000313" key="9">
    <source>
        <dbReference type="Proteomes" id="UP000076830"/>
    </source>
</evidence>
<evidence type="ECO:0000256" key="6">
    <source>
        <dbReference type="ARBA" id="ARBA00023136"/>
    </source>
</evidence>
<evidence type="ECO:0000256" key="1">
    <source>
        <dbReference type="ARBA" id="ARBA00004651"/>
    </source>
</evidence>
<evidence type="ECO:0000256" key="3">
    <source>
        <dbReference type="ARBA" id="ARBA00022475"/>
    </source>
</evidence>
<keyword evidence="3" id="KW-1003">Cell membrane</keyword>
<feature type="transmembrane region" description="Helical" evidence="7">
    <location>
        <begin position="76"/>
        <end position="101"/>
    </location>
</feature>
<dbReference type="EMBL" id="CP015249">
    <property type="protein sequence ID" value="ANB16517.1"/>
    <property type="molecule type" value="Genomic_DNA"/>
</dbReference>
<keyword evidence="6 7" id="KW-0472">Membrane</keyword>
<dbReference type="PANTHER" id="PTHR23291:SF115">
    <property type="entry name" value="MODULATOR OF FTSH PROTEASE YCCA"/>
    <property type="match status" value="1"/>
</dbReference>
<dbReference type="Pfam" id="PF01027">
    <property type="entry name" value="Bax1-I"/>
    <property type="match status" value="1"/>
</dbReference>
<protein>
    <submittedName>
        <fullName evidence="8">Carrier/transport protein</fullName>
    </submittedName>
</protein>
<feature type="transmembrane region" description="Helical" evidence="7">
    <location>
        <begin position="135"/>
        <end position="156"/>
    </location>
</feature>
<feature type="transmembrane region" description="Helical" evidence="7">
    <location>
        <begin position="24"/>
        <end position="42"/>
    </location>
</feature>
<reference evidence="8 9" key="1">
    <citation type="submission" date="2016-04" db="EMBL/GenBank/DDBJ databases">
        <title>Complete genome sequence of Dokdonella koreensis DS-123T.</title>
        <authorList>
            <person name="Kim J.F."/>
            <person name="Lee H."/>
            <person name="Kwak M.-J."/>
        </authorList>
    </citation>
    <scope>NUCLEOTIDE SEQUENCE [LARGE SCALE GENOMIC DNA]</scope>
    <source>
        <strain evidence="8 9">DS-123</strain>
    </source>
</reference>
<feature type="transmembrane region" description="Helical" evidence="7">
    <location>
        <begin position="107"/>
        <end position="128"/>
    </location>
</feature>
<keyword evidence="4 7" id="KW-0812">Transmembrane</keyword>
<dbReference type="KEGG" id="dko:I596_480"/>
<comment type="similarity">
    <text evidence="2 7">Belongs to the BI1 family.</text>
</comment>
<proteinExistence type="inferred from homology"/>
<dbReference type="PATRIC" id="fig|1300342.3.peg.469"/>
<name>A0A167GG19_9GAMM</name>
<dbReference type="OrthoDB" id="9813298at2"/>
<dbReference type="GO" id="GO:0005886">
    <property type="term" value="C:plasma membrane"/>
    <property type="evidence" value="ECO:0007669"/>
    <property type="project" value="UniProtKB-SubCell"/>
</dbReference>